<evidence type="ECO:0000259" key="9">
    <source>
        <dbReference type="PROSITE" id="PS50253"/>
    </source>
</evidence>
<comment type="subcellular location">
    <subcellularLocation>
        <location evidence="1 7">Cell membrane</location>
        <topology evidence="1 7">Multi-pass membrane protein</topology>
    </subcellularLocation>
</comment>
<keyword evidence="11" id="KW-1185">Reference proteome</keyword>
<feature type="transmembrane region" description="Helical" evidence="8">
    <location>
        <begin position="98"/>
        <end position="118"/>
    </location>
</feature>
<dbReference type="Gene3D" id="1.20.120.80">
    <property type="entry name" value="Cytochrome c oxidase, subunit III, four-helix bundle"/>
    <property type="match status" value="1"/>
</dbReference>
<proteinExistence type="inferred from homology"/>
<keyword evidence="4 7" id="KW-0812">Transmembrane</keyword>
<comment type="caution">
    <text evidence="10">The sequence shown here is derived from an EMBL/GenBank/DDBJ whole genome shotgun (WGS) entry which is preliminary data.</text>
</comment>
<evidence type="ECO:0000256" key="3">
    <source>
        <dbReference type="ARBA" id="ARBA00022475"/>
    </source>
</evidence>
<dbReference type="PROSITE" id="PS50253">
    <property type="entry name" value="COX3"/>
    <property type="match status" value="1"/>
</dbReference>
<dbReference type="SUPFAM" id="SSF81452">
    <property type="entry name" value="Cytochrome c oxidase subunit III-like"/>
    <property type="match status" value="1"/>
</dbReference>
<keyword evidence="5 8" id="KW-1133">Transmembrane helix</keyword>
<feature type="transmembrane region" description="Helical" evidence="8">
    <location>
        <begin position="138"/>
        <end position="162"/>
    </location>
</feature>
<dbReference type="EMBL" id="JAAOCA010000034">
    <property type="protein sequence ID" value="MBD1601369.1"/>
    <property type="molecule type" value="Genomic_DNA"/>
</dbReference>
<evidence type="ECO:0000256" key="5">
    <source>
        <dbReference type="ARBA" id="ARBA00022989"/>
    </source>
</evidence>
<evidence type="ECO:0000256" key="7">
    <source>
        <dbReference type="RuleBase" id="RU003376"/>
    </source>
</evidence>
<accession>A0ABR7Z742</accession>
<keyword evidence="3" id="KW-1003">Cell membrane</keyword>
<evidence type="ECO:0000256" key="2">
    <source>
        <dbReference type="ARBA" id="ARBA00010581"/>
    </source>
</evidence>
<evidence type="ECO:0000313" key="10">
    <source>
        <dbReference type="EMBL" id="MBD1601369.1"/>
    </source>
</evidence>
<dbReference type="Pfam" id="PF00510">
    <property type="entry name" value="COX3"/>
    <property type="match status" value="1"/>
</dbReference>
<feature type="transmembrane region" description="Helical" evidence="8">
    <location>
        <begin position="70"/>
        <end position="91"/>
    </location>
</feature>
<comment type="similarity">
    <text evidence="2 7">Belongs to the cytochrome c oxidase subunit 3 family.</text>
</comment>
<feature type="domain" description="Heme-copper oxidase subunit III family profile" evidence="9">
    <location>
        <begin position="28"/>
        <end position="206"/>
    </location>
</feature>
<evidence type="ECO:0000256" key="8">
    <source>
        <dbReference type="SAM" id="Phobius"/>
    </source>
</evidence>
<organism evidence="10 11">
    <name type="scientific">Pseudomonas typographi</name>
    <dbReference type="NCBI Taxonomy" id="2715964"/>
    <lineage>
        <taxon>Bacteria</taxon>
        <taxon>Pseudomonadati</taxon>
        <taxon>Pseudomonadota</taxon>
        <taxon>Gammaproteobacteria</taxon>
        <taxon>Pseudomonadales</taxon>
        <taxon>Pseudomonadaceae</taxon>
        <taxon>Pseudomonas</taxon>
    </lineage>
</organism>
<evidence type="ECO:0000313" key="11">
    <source>
        <dbReference type="Proteomes" id="UP000805841"/>
    </source>
</evidence>
<sequence length="208" mass="22601">MSPRHLHPGLNHPRSPEAEQAEVGSSVFGFWIFLMSDALVFALLFAVYGTQVHATGSGPHPAQVVNLPSALLQTGLLLASSYTFGLASLALKFKAERPGLASAWLCVTLLLGLAFLGAEVHDLVDLYQRGAAPQRSGFLSALHTLVCMHGLHVATGCLWLLVMLVQIRVMGLASEVTSRLMRLALFWHFLDIIWVGIFTVVYLQGARL</sequence>
<name>A0ABR7Z742_9PSED</name>
<dbReference type="PANTHER" id="PTHR11403">
    <property type="entry name" value="CYTOCHROME C OXIDASE SUBUNIT III"/>
    <property type="match status" value="1"/>
</dbReference>
<dbReference type="Proteomes" id="UP000805841">
    <property type="component" value="Unassembled WGS sequence"/>
</dbReference>
<dbReference type="InterPro" id="IPR035973">
    <property type="entry name" value="Cyt_c_oxidase_su3-like_sf"/>
</dbReference>
<evidence type="ECO:0000256" key="1">
    <source>
        <dbReference type="ARBA" id="ARBA00004651"/>
    </source>
</evidence>
<protein>
    <submittedName>
        <fullName evidence="10">Cytochrome o ubiquinol oxidase subunit III</fullName>
    </submittedName>
</protein>
<dbReference type="PANTHER" id="PTHR11403:SF2">
    <property type="entry name" value="CYTOCHROME BO(3) UBIQUINOL OXIDASE SUBUNIT 3"/>
    <property type="match status" value="1"/>
</dbReference>
<gene>
    <name evidence="10" type="ORF">HAQ05_22085</name>
</gene>
<dbReference type="InterPro" id="IPR013833">
    <property type="entry name" value="Cyt_c_oxidase_su3_a-hlx"/>
</dbReference>
<keyword evidence="6 8" id="KW-0472">Membrane</keyword>
<evidence type="ECO:0000256" key="6">
    <source>
        <dbReference type="ARBA" id="ARBA00023136"/>
    </source>
</evidence>
<reference evidence="10 11" key="1">
    <citation type="journal article" date="2020" name="Insects">
        <title>Bacteria Belonging to Pseudomonas typographi sp. nov. from the Bark Beetle Ips typographus Have Genomic Potential to Aid in the Host Ecology.</title>
        <authorList>
            <person name="Peral-Aranega E."/>
            <person name="Saati-Santamaria Z."/>
            <person name="Kolarik M."/>
            <person name="Rivas R."/>
            <person name="Garcia-Fraile P."/>
        </authorList>
    </citation>
    <scope>NUCLEOTIDE SEQUENCE [LARGE SCALE GENOMIC DNA]</scope>
    <source>
        <strain evidence="10 11">CA3A</strain>
    </source>
</reference>
<feature type="transmembrane region" description="Helical" evidence="8">
    <location>
        <begin position="183"/>
        <end position="203"/>
    </location>
</feature>
<dbReference type="RefSeq" id="WP_190424582.1">
    <property type="nucleotide sequence ID" value="NZ_JAAOCA010000034.1"/>
</dbReference>
<feature type="transmembrane region" description="Helical" evidence="8">
    <location>
        <begin position="28"/>
        <end position="50"/>
    </location>
</feature>
<dbReference type="InterPro" id="IPR000298">
    <property type="entry name" value="Cyt_c_oxidase-like_su3"/>
</dbReference>
<dbReference type="InterPro" id="IPR024791">
    <property type="entry name" value="Cyt_c/ubiquinol_Oxase_su3"/>
</dbReference>
<evidence type="ECO:0000256" key="4">
    <source>
        <dbReference type="ARBA" id="ARBA00022692"/>
    </source>
</evidence>